<dbReference type="STRING" id="83767.SAMN05660652_02151"/>
<dbReference type="AlphaFoldDB" id="A0A1G8EPL2"/>
<dbReference type="GO" id="GO:0015344">
    <property type="term" value="F:siderophore uptake transmembrane transporter activity"/>
    <property type="evidence" value="ECO:0007669"/>
    <property type="project" value="TreeGrafter"/>
</dbReference>
<dbReference type="OrthoDB" id="183532at2"/>
<keyword evidence="3 11" id="KW-0813">Transport</keyword>
<evidence type="ECO:0000256" key="7">
    <source>
        <dbReference type="ARBA" id="ARBA00023077"/>
    </source>
</evidence>
<keyword evidence="17" id="KW-1185">Reference proteome</keyword>
<dbReference type="CDD" id="cd01347">
    <property type="entry name" value="ligand_gated_channel"/>
    <property type="match status" value="1"/>
</dbReference>
<evidence type="ECO:0000256" key="8">
    <source>
        <dbReference type="ARBA" id="ARBA00023136"/>
    </source>
</evidence>
<feature type="signal peptide" evidence="13">
    <location>
        <begin position="1"/>
        <end position="22"/>
    </location>
</feature>
<dbReference type="RefSeq" id="WP_091937452.1">
    <property type="nucleotide sequence ID" value="NZ_FNCY01000008.1"/>
</dbReference>
<dbReference type="Gene3D" id="2.40.170.20">
    <property type="entry name" value="TonB-dependent receptor, beta-barrel domain"/>
    <property type="match status" value="1"/>
</dbReference>
<evidence type="ECO:0000259" key="15">
    <source>
        <dbReference type="Pfam" id="PF07715"/>
    </source>
</evidence>
<keyword evidence="9" id="KW-0675">Receptor</keyword>
<evidence type="ECO:0000256" key="10">
    <source>
        <dbReference type="ARBA" id="ARBA00023237"/>
    </source>
</evidence>
<evidence type="ECO:0000256" key="6">
    <source>
        <dbReference type="ARBA" id="ARBA00022729"/>
    </source>
</evidence>
<reference evidence="16 17" key="1">
    <citation type="submission" date="2016-10" db="EMBL/GenBank/DDBJ databases">
        <authorList>
            <person name="de Groot N.N."/>
        </authorList>
    </citation>
    <scope>NUCLEOTIDE SEQUENCE [LARGE SCALE GENOMIC DNA]</scope>
    <source>
        <strain evidence="16 17">DSM 5885</strain>
    </source>
</reference>
<evidence type="ECO:0000256" key="4">
    <source>
        <dbReference type="ARBA" id="ARBA00022452"/>
    </source>
</evidence>
<name>A0A1G8EPL2_9RHOO</name>
<dbReference type="InterPro" id="IPR037066">
    <property type="entry name" value="Plug_dom_sf"/>
</dbReference>
<dbReference type="GO" id="GO:0044718">
    <property type="term" value="P:siderophore transmembrane transport"/>
    <property type="evidence" value="ECO:0007669"/>
    <property type="project" value="TreeGrafter"/>
</dbReference>
<accession>A0A1G8EPL2</accession>
<keyword evidence="7 12" id="KW-0798">TonB box</keyword>
<dbReference type="EMBL" id="FNCY01000008">
    <property type="protein sequence ID" value="SDH71820.1"/>
    <property type="molecule type" value="Genomic_DNA"/>
</dbReference>
<evidence type="ECO:0000256" key="12">
    <source>
        <dbReference type="RuleBase" id="RU003357"/>
    </source>
</evidence>
<keyword evidence="10 11" id="KW-0998">Cell outer membrane</keyword>
<dbReference type="InterPro" id="IPR036942">
    <property type="entry name" value="Beta-barrel_TonB_sf"/>
</dbReference>
<keyword evidence="8 11" id="KW-0472">Membrane</keyword>
<keyword evidence="5 11" id="KW-0812">Transmembrane</keyword>
<sequence length="657" mass="71836">MSKRIIFAAIPAALTFSGAVVAEDAGMREMVVTANRTQEAKRELSSNVTIINEADIKASTASTLADLMTQQGLMVVTTGDSSGVQMRGYGSLTMMNEPENTVLMLINGRRVGSANLGFMGLANVERVEIIRGPSAVQYGSSALGGVINVITKQGTANKPYASIELGAGSNGLVREKMAAGGAVGNFDFALGLTNFTRNDISTSEFGKWYHTDTDHNTMGTLDLGYTIAKNHRVGLNYYQGDVASNLPTGYIRSAGSNTPSSTYNSYRKMSENTTLSYTGSTDDKVYDWSASYTTGREDNQYKTSTPPYTNFIETQMLNGQAGYNGSLWSLSVGIDSLEYHNYASNAPAKPTMADHGAYFSSKLRLLDERLIFSVGGRYDKYTNTSVSGTDYTDSHFGGSYGVAWLPVEGLKLRTNYAEGFKMPSPRQVGGSSPYYNANPNLQPEKGKTWEIGADFDWKSMAASLTYFHSSYENKIVGMAVTGMPLSYQWQNIKAATLAGMEGSLRYDLGKALGKSWSLTPFGSFTWLGTRKTTDSSQFYQYNGSTTDILANTPEWMFSYGVDYANPGYKLKSRLSANTYGTVLTKDYSKTGSPYIQRPSGTVANLSLEKELVELSNSNGTLTLRAEINNLFDGKNEMYWNYPGQGRNFYAGIRYDYK</sequence>
<feature type="domain" description="TonB-dependent receptor-like beta-barrel" evidence="14">
    <location>
        <begin position="183"/>
        <end position="630"/>
    </location>
</feature>
<evidence type="ECO:0000313" key="17">
    <source>
        <dbReference type="Proteomes" id="UP000198607"/>
    </source>
</evidence>
<proteinExistence type="inferred from homology"/>
<evidence type="ECO:0000256" key="11">
    <source>
        <dbReference type="PROSITE-ProRule" id="PRU01360"/>
    </source>
</evidence>
<dbReference type="PANTHER" id="PTHR30069:SF29">
    <property type="entry name" value="HEMOGLOBIN AND HEMOGLOBIN-HAPTOGLOBIN-BINDING PROTEIN 1-RELATED"/>
    <property type="match status" value="1"/>
</dbReference>
<dbReference type="GO" id="GO:0009279">
    <property type="term" value="C:cell outer membrane"/>
    <property type="evidence" value="ECO:0007669"/>
    <property type="project" value="UniProtKB-SubCell"/>
</dbReference>
<evidence type="ECO:0000256" key="1">
    <source>
        <dbReference type="ARBA" id="ARBA00004571"/>
    </source>
</evidence>
<evidence type="ECO:0000259" key="14">
    <source>
        <dbReference type="Pfam" id="PF00593"/>
    </source>
</evidence>
<evidence type="ECO:0000313" key="16">
    <source>
        <dbReference type="EMBL" id="SDH71820.1"/>
    </source>
</evidence>
<keyword evidence="4 11" id="KW-1134">Transmembrane beta strand</keyword>
<dbReference type="Gene3D" id="2.170.130.10">
    <property type="entry name" value="TonB-dependent receptor, plug domain"/>
    <property type="match status" value="1"/>
</dbReference>
<dbReference type="Proteomes" id="UP000198607">
    <property type="component" value="Unassembled WGS sequence"/>
</dbReference>
<evidence type="ECO:0000256" key="5">
    <source>
        <dbReference type="ARBA" id="ARBA00022692"/>
    </source>
</evidence>
<feature type="domain" description="TonB-dependent receptor plug" evidence="15">
    <location>
        <begin position="41"/>
        <end position="146"/>
    </location>
</feature>
<dbReference type="Pfam" id="PF00593">
    <property type="entry name" value="TonB_dep_Rec_b-barrel"/>
    <property type="match status" value="1"/>
</dbReference>
<feature type="chain" id="PRO_5011626613" evidence="13">
    <location>
        <begin position="23"/>
        <end position="657"/>
    </location>
</feature>
<dbReference type="InterPro" id="IPR012910">
    <property type="entry name" value="Plug_dom"/>
</dbReference>
<evidence type="ECO:0000256" key="13">
    <source>
        <dbReference type="SAM" id="SignalP"/>
    </source>
</evidence>
<comment type="subcellular location">
    <subcellularLocation>
        <location evidence="1 11">Cell outer membrane</location>
        <topology evidence="1 11">Multi-pass membrane protein</topology>
    </subcellularLocation>
</comment>
<evidence type="ECO:0000256" key="2">
    <source>
        <dbReference type="ARBA" id="ARBA00009810"/>
    </source>
</evidence>
<dbReference type="Pfam" id="PF07715">
    <property type="entry name" value="Plug"/>
    <property type="match status" value="1"/>
</dbReference>
<evidence type="ECO:0000256" key="3">
    <source>
        <dbReference type="ARBA" id="ARBA00022448"/>
    </source>
</evidence>
<keyword evidence="6 13" id="KW-0732">Signal</keyword>
<dbReference type="SUPFAM" id="SSF56935">
    <property type="entry name" value="Porins"/>
    <property type="match status" value="1"/>
</dbReference>
<dbReference type="InterPro" id="IPR000531">
    <property type="entry name" value="Beta-barrel_TonB"/>
</dbReference>
<comment type="similarity">
    <text evidence="2 11 12">Belongs to the TonB-dependent receptor family.</text>
</comment>
<gene>
    <name evidence="16" type="ORF">SAMN05660652_02151</name>
</gene>
<protein>
    <submittedName>
        <fullName evidence="16">Vitamin B12 transporter</fullName>
    </submittedName>
</protein>
<dbReference type="PANTHER" id="PTHR30069">
    <property type="entry name" value="TONB-DEPENDENT OUTER MEMBRANE RECEPTOR"/>
    <property type="match status" value="1"/>
</dbReference>
<organism evidence="16 17">
    <name type="scientific">Propionivibrio dicarboxylicus</name>
    <dbReference type="NCBI Taxonomy" id="83767"/>
    <lineage>
        <taxon>Bacteria</taxon>
        <taxon>Pseudomonadati</taxon>
        <taxon>Pseudomonadota</taxon>
        <taxon>Betaproteobacteria</taxon>
        <taxon>Rhodocyclales</taxon>
        <taxon>Rhodocyclaceae</taxon>
        <taxon>Propionivibrio</taxon>
    </lineage>
</organism>
<evidence type="ECO:0000256" key="9">
    <source>
        <dbReference type="ARBA" id="ARBA00023170"/>
    </source>
</evidence>
<dbReference type="PROSITE" id="PS52016">
    <property type="entry name" value="TONB_DEPENDENT_REC_3"/>
    <property type="match status" value="1"/>
</dbReference>
<dbReference type="InterPro" id="IPR039426">
    <property type="entry name" value="TonB-dep_rcpt-like"/>
</dbReference>